<dbReference type="PANTHER" id="PTHR11645">
    <property type="entry name" value="PYRROLINE-5-CARBOXYLATE REDUCTASE"/>
    <property type="match status" value="1"/>
</dbReference>
<dbReference type="PANTHER" id="PTHR11645:SF53">
    <property type="entry name" value="PYRROLINE-5-CARBOXYLATE REDUCTASE 3"/>
    <property type="match status" value="1"/>
</dbReference>
<reference evidence="5 6" key="1">
    <citation type="submission" date="2014-12" db="EMBL/GenBank/DDBJ databases">
        <title>Comparative genome analysis of Bacillus coagulans HM-08, Clostridium butyricum HM-68, Bacillus subtilis HM-66 and Bacillus licheniformis BL-09.</title>
        <authorList>
            <person name="Zhang H."/>
        </authorList>
    </citation>
    <scope>NUCLEOTIDE SEQUENCE [LARGE SCALE GENOMIC DNA]</scope>
    <source>
        <strain evidence="5 6">HM-66</strain>
    </source>
</reference>
<proteinExistence type="inferred from homology"/>
<dbReference type="InterPro" id="IPR000304">
    <property type="entry name" value="Pyrroline-COOH_reductase"/>
</dbReference>
<feature type="binding site" evidence="2">
    <location>
        <position position="35"/>
    </location>
    <ligand>
        <name>NADP(+)</name>
        <dbReference type="ChEBI" id="CHEBI:58349"/>
    </ligand>
</feature>
<gene>
    <name evidence="5" type="ORF">SC09_Contig19orf00678</name>
</gene>
<dbReference type="PATRIC" id="fig|1423.173.peg.1144"/>
<dbReference type="InterPro" id="IPR028939">
    <property type="entry name" value="P5C_Rdtase_cat_N"/>
</dbReference>
<dbReference type="Gene3D" id="1.10.3730.10">
    <property type="entry name" value="ProC C-terminal domain-like"/>
    <property type="match status" value="1"/>
</dbReference>
<dbReference type="PIRSF" id="PIRSF000193">
    <property type="entry name" value="Pyrrol-5-carb_rd"/>
    <property type="match status" value="1"/>
</dbReference>
<evidence type="ECO:0000256" key="1">
    <source>
        <dbReference type="ARBA" id="ARBA00005525"/>
    </source>
</evidence>
<feature type="binding site" evidence="2">
    <location>
        <begin position="7"/>
        <end position="12"/>
    </location>
    <ligand>
        <name>NADP(+)</name>
        <dbReference type="ChEBI" id="CHEBI:58349"/>
    </ligand>
</feature>
<evidence type="ECO:0000313" key="5">
    <source>
        <dbReference type="EMBL" id="KIU12258.1"/>
    </source>
</evidence>
<evidence type="ECO:0000259" key="3">
    <source>
        <dbReference type="Pfam" id="PF03807"/>
    </source>
</evidence>
<evidence type="ECO:0000313" key="6">
    <source>
        <dbReference type="Proteomes" id="UP000032247"/>
    </source>
</evidence>
<feature type="domain" description="Pyrroline-5-carboxylate reductase dimerisation" evidence="4">
    <location>
        <begin position="160"/>
        <end position="262"/>
    </location>
</feature>
<dbReference type="GO" id="GO:0004735">
    <property type="term" value="F:pyrroline-5-carboxylate reductase activity"/>
    <property type="evidence" value="ECO:0007669"/>
    <property type="project" value="InterPro"/>
</dbReference>
<dbReference type="InterPro" id="IPR029036">
    <property type="entry name" value="P5CR_dimer"/>
</dbReference>
<dbReference type="InterPro" id="IPR036291">
    <property type="entry name" value="NAD(P)-bd_dom_sf"/>
</dbReference>
<comment type="similarity">
    <text evidence="1">Belongs to the pyrroline-5-carboxylate reductase family.</text>
</comment>
<dbReference type="AlphaFoldDB" id="A0A0D1IS99"/>
<comment type="caution">
    <text evidence="5">The sequence shown here is derived from an EMBL/GenBank/DDBJ whole genome shotgun (WGS) entry which is preliminary data.</text>
</comment>
<dbReference type="Pfam" id="PF03807">
    <property type="entry name" value="F420_oxidored"/>
    <property type="match status" value="1"/>
</dbReference>
<sequence length="272" mass="30163">MEQIGLIGYGSMADMIARQLLKHEQIKENELFIETRTKGERLRALMSDYPNVSADPLENWANTCQLILICVPPLHVIETMRRLHPYVNRNTHIVSIAAGVPLRLLEAETEAGISRVIPSITSEAEAGISLVVHSEALAAEKKEYLNELLSVFSRVREIKESNLDAASNLTSSAPGFIAAIFEELALSAVRNSSLSKEEAFDFLIHSLYGTGKMLIEKNMSFEETLERVATKGGITGEGAEVIRASVPDVFDEVFERTLKKYELLTEQVGKQT</sequence>
<dbReference type="InterPro" id="IPR008927">
    <property type="entry name" value="6-PGluconate_DH-like_C_sf"/>
</dbReference>
<organism evidence="5 6">
    <name type="scientific">Bacillus subtilis</name>
    <dbReference type="NCBI Taxonomy" id="1423"/>
    <lineage>
        <taxon>Bacteria</taxon>
        <taxon>Bacillati</taxon>
        <taxon>Bacillota</taxon>
        <taxon>Bacilli</taxon>
        <taxon>Bacillales</taxon>
        <taxon>Bacillaceae</taxon>
        <taxon>Bacillus</taxon>
    </lineage>
</organism>
<dbReference type="SUPFAM" id="SSF48179">
    <property type="entry name" value="6-phosphogluconate dehydrogenase C-terminal domain-like"/>
    <property type="match status" value="1"/>
</dbReference>
<dbReference type="Proteomes" id="UP000032247">
    <property type="component" value="Unassembled WGS sequence"/>
</dbReference>
<dbReference type="NCBIfam" id="NF005384">
    <property type="entry name" value="PRK06928.1"/>
    <property type="match status" value="1"/>
</dbReference>
<name>A0A0D1IS99_BACIU</name>
<feature type="domain" description="Pyrroline-5-carboxylate reductase catalytic N-terminal" evidence="3">
    <location>
        <begin position="3"/>
        <end position="99"/>
    </location>
</feature>
<evidence type="ECO:0000256" key="2">
    <source>
        <dbReference type="PIRSR" id="PIRSR000193-1"/>
    </source>
</evidence>
<accession>A0A0D1IS99</accession>
<dbReference type="STRING" id="483913.AN935_06720"/>
<evidence type="ECO:0000259" key="4">
    <source>
        <dbReference type="Pfam" id="PF14748"/>
    </source>
</evidence>
<keyword evidence="2" id="KW-0521">NADP</keyword>
<dbReference type="GO" id="GO:0055129">
    <property type="term" value="P:L-proline biosynthetic process"/>
    <property type="evidence" value="ECO:0007669"/>
    <property type="project" value="TreeGrafter"/>
</dbReference>
<dbReference type="Gene3D" id="3.40.50.720">
    <property type="entry name" value="NAD(P)-binding Rossmann-like Domain"/>
    <property type="match status" value="1"/>
</dbReference>
<dbReference type="SUPFAM" id="SSF51735">
    <property type="entry name" value="NAD(P)-binding Rossmann-fold domains"/>
    <property type="match status" value="1"/>
</dbReference>
<dbReference type="Pfam" id="PF14748">
    <property type="entry name" value="P5CR_dimer"/>
    <property type="match status" value="1"/>
</dbReference>
<dbReference type="EMBL" id="JXBC01000002">
    <property type="protein sequence ID" value="KIU12258.1"/>
    <property type="molecule type" value="Genomic_DNA"/>
</dbReference>
<protein>
    <submittedName>
        <fullName evidence="5">Pyrroline-5-carboxylate reductase</fullName>
    </submittedName>
</protein>